<feature type="compositionally biased region" description="Basic and acidic residues" evidence="3">
    <location>
        <begin position="401"/>
        <end position="425"/>
    </location>
</feature>
<feature type="compositionally biased region" description="Low complexity" evidence="3">
    <location>
        <begin position="172"/>
        <end position="207"/>
    </location>
</feature>
<feature type="compositionally biased region" description="Basic and acidic residues" evidence="3">
    <location>
        <begin position="12"/>
        <end position="25"/>
    </location>
</feature>
<feature type="compositionally biased region" description="Low complexity" evidence="3">
    <location>
        <begin position="428"/>
        <end position="440"/>
    </location>
</feature>
<dbReference type="PANTHER" id="PTHR14429:SF22">
    <property type="entry name" value="AGAP013055-PA"/>
    <property type="match status" value="1"/>
</dbReference>
<proteinExistence type="predicted"/>
<feature type="coiled-coil region" evidence="2">
    <location>
        <begin position="454"/>
        <end position="507"/>
    </location>
</feature>
<gene>
    <name evidence="4" type="ORF">RRG08_066225</name>
</gene>
<accession>A0AAE1BDJ9</accession>
<evidence type="ECO:0000313" key="5">
    <source>
        <dbReference type="Proteomes" id="UP001283361"/>
    </source>
</evidence>
<keyword evidence="5" id="KW-1185">Reference proteome</keyword>
<keyword evidence="2" id="KW-0175">Coiled coil</keyword>
<dbReference type="EMBL" id="JAWDGP010000067">
    <property type="protein sequence ID" value="KAK3803989.1"/>
    <property type="molecule type" value="Genomic_DNA"/>
</dbReference>
<evidence type="ECO:0000256" key="3">
    <source>
        <dbReference type="SAM" id="MobiDB-lite"/>
    </source>
</evidence>
<feature type="compositionally biased region" description="Polar residues" evidence="3">
    <location>
        <begin position="1"/>
        <end position="10"/>
    </location>
</feature>
<feature type="region of interest" description="Disordered" evidence="3">
    <location>
        <begin position="1"/>
        <end position="25"/>
    </location>
</feature>
<evidence type="ECO:0000313" key="4">
    <source>
        <dbReference type="EMBL" id="KAK3803989.1"/>
    </source>
</evidence>
<feature type="compositionally biased region" description="Basic and acidic residues" evidence="3">
    <location>
        <begin position="337"/>
        <end position="363"/>
    </location>
</feature>
<evidence type="ECO:0000256" key="2">
    <source>
        <dbReference type="SAM" id="Coils"/>
    </source>
</evidence>
<dbReference type="AlphaFoldDB" id="A0AAE1BDJ9"/>
<feature type="compositionally biased region" description="Basic and acidic residues" evidence="3">
    <location>
        <begin position="776"/>
        <end position="794"/>
    </location>
</feature>
<comment type="caution">
    <text evidence="4">The sequence shown here is derived from an EMBL/GenBank/DDBJ whole genome shotgun (WGS) entry which is preliminary data.</text>
</comment>
<feature type="region of interest" description="Disordered" evidence="3">
    <location>
        <begin position="728"/>
        <end position="794"/>
    </location>
</feature>
<feature type="compositionally biased region" description="Gly residues" evidence="3">
    <location>
        <begin position="143"/>
        <end position="152"/>
    </location>
</feature>
<protein>
    <submittedName>
        <fullName evidence="4">Uncharacterized protein</fullName>
    </submittedName>
</protein>
<organism evidence="4 5">
    <name type="scientific">Elysia crispata</name>
    <name type="common">lettuce slug</name>
    <dbReference type="NCBI Taxonomy" id="231223"/>
    <lineage>
        <taxon>Eukaryota</taxon>
        <taxon>Metazoa</taxon>
        <taxon>Spiralia</taxon>
        <taxon>Lophotrochozoa</taxon>
        <taxon>Mollusca</taxon>
        <taxon>Gastropoda</taxon>
        <taxon>Heterobranchia</taxon>
        <taxon>Euthyneura</taxon>
        <taxon>Panpulmonata</taxon>
        <taxon>Sacoglossa</taxon>
        <taxon>Placobranchoidea</taxon>
        <taxon>Plakobranchidae</taxon>
        <taxon>Elysia</taxon>
    </lineage>
</organism>
<feature type="compositionally biased region" description="Basic and acidic residues" evidence="3">
    <location>
        <begin position="371"/>
        <end position="381"/>
    </location>
</feature>
<dbReference type="Pfam" id="PF15336">
    <property type="entry name" value="Auts2"/>
    <property type="match status" value="1"/>
</dbReference>
<dbReference type="InterPro" id="IPR023246">
    <property type="entry name" value="AUTS2"/>
</dbReference>
<reference evidence="4" key="1">
    <citation type="journal article" date="2023" name="G3 (Bethesda)">
        <title>A reference genome for the long-term kleptoplast-retaining sea slug Elysia crispata morphotype clarki.</title>
        <authorList>
            <person name="Eastman K.E."/>
            <person name="Pendleton A.L."/>
            <person name="Shaikh M.A."/>
            <person name="Suttiyut T."/>
            <person name="Ogas R."/>
            <person name="Tomko P."/>
            <person name="Gavelis G."/>
            <person name="Widhalm J.R."/>
            <person name="Wisecaver J.H."/>
        </authorList>
    </citation>
    <scope>NUCLEOTIDE SEQUENCE</scope>
    <source>
        <strain evidence="4">ECLA1</strain>
    </source>
</reference>
<feature type="region of interest" description="Disordered" evidence="3">
    <location>
        <begin position="671"/>
        <end position="694"/>
    </location>
</feature>
<dbReference type="PANTHER" id="PTHR14429">
    <property type="entry name" value="FIBROSIN FAMILY MEMBER"/>
    <property type="match status" value="1"/>
</dbReference>
<feature type="compositionally biased region" description="Pro residues" evidence="3">
    <location>
        <begin position="681"/>
        <end position="690"/>
    </location>
</feature>
<feature type="region of interest" description="Disordered" evidence="3">
    <location>
        <begin position="140"/>
        <end position="255"/>
    </location>
</feature>
<evidence type="ECO:0000256" key="1">
    <source>
        <dbReference type="ARBA" id="ARBA00022553"/>
    </source>
</evidence>
<feature type="region of interest" description="Disordered" evidence="3">
    <location>
        <begin position="306"/>
        <end position="449"/>
    </location>
</feature>
<name>A0AAE1BDJ9_9GAST</name>
<dbReference type="Proteomes" id="UP001283361">
    <property type="component" value="Unassembled WGS sequence"/>
</dbReference>
<sequence>MDTPFTNTNKAADGERRREGLGENEFDKLPKAFDAAVFRPSLVPSYNSAAFSSLLPPGPAGATLASSLHGAFQPKSLVPGATQLLVPPFHDRDKTAAPPVVPVAAPAPPALSLPAAVPKKQGKWCAVHVRVAWDIFHRQQKQHGGGGGGGGTNSSNHSSHHSGSKDAGDRPPSSSSSSSSSHMPVSVHASSSLSSSTLLPSSSSAAAGKDVKPPLEPLLRPPGHMIPGGVAVSSRPLELGPPPPPSSMLTSLGRSLPEGIVHPSSSFLSSSAQLGINPFPRPSPYHPPSLLSHPLGFSGLGSSMFAPVRDSMPPPAPQDWSRLHRPPTSTFPSWPKSEADREREKEREREMRREEERDRERRASGNFRLPGSDDHRHKSEASDSSSRPKSRSRSRSPMRNGRIDPQHGTKLEPNPYDRRYEDKRSIVSGTSSSNSPLTSSKLKEERREGDLLSLQLDREKMERERLERDRLERDRIERERLEKEKILQSAAAVAERAEREKLLLAEQQQRDKLLHSAAAGYLGLSPFAAAAAAAAQQQHSASLIEQHRRMTAAALMGPPDSVASSLSTSASAYPFLDPHHRAPSSMWSPFMDKVGPGAGALELAAAQHHRLELEREARLAMMSRLPPTASGHPPPHPILTQHHLALEQEHRLKEQLILRDQQQLELEQLRRQQQHHLDPRLPFPPPPPSPSQAFTADRLRAVDPLAYGGLARTISPMFGPGSAGLLGGLGKSGSPHHGPLPPPLIPSSATAGRSHDNSPSSSSKLLKGCSPADSTTDLKDKARSSSTDPDTHSR</sequence>
<keyword evidence="1" id="KW-0597">Phosphoprotein</keyword>